<evidence type="ECO:0000259" key="11">
    <source>
        <dbReference type="PROSITE" id="PS50109"/>
    </source>
</evidence>
<comment type="function">
    <text evidence="8">Involved in the transmission of sensory signals from the chemoreceptors to the flagellar motors. CheA is autophosphorylated; it can transfer its phosphate group to either CheB or CheY.</text>
</comment>
<comment type="catalytic activity">
    <reaction evidence="1">
        <text>ATP + protein L-histidine = ADP + protein N-phospho-L-histidine.</text>
        <dbReference type="EC" id="2.7.13.3"/>
    </reaction>
</comment>
<dbReference type="PROSITE" id="PS50109">
    <property type="entry name" value="HIS_KIN"/>
    <property type="match status" value="1"/>
</dbReference>
<dbReference type="RefSeq" id="WP_062625387.1">
    <property type="nucleotide sequence ID" value="NZ_AP018738.1"/>
</dbReference>
<gene>
    <name evidence="14" type="ORF">OYT1_ch0636</name>
</gene>
<dbReference type="Pfam" id="PF02518">
    <property type="entry name" value="HATPase_c"/>
    <property type="match status" value="1"/>
</dbReference>
<name>A0A2Z6G9S9_9PROT</name>
<protein>
    <recommendedName>
        <fullName evidence="3">Chemotaxis protein CheA</fullName>
        <ecNumber evidence="2">2.7.13.3</ecNumber>
    </recommendedName>
</protein>
<dbReference type="SUPFAM" id="SSF47226">
    <property type="entry name" value="Histidine-containing phosphotransfer domain, HPT domain"/>
    <property type="match status" value="1"/>
</dbReference>
<dbReference type="OrthoDB" id="9803176at2"/>
<feature type="domain" description="HPt" evidence="13">
    <location>
        <begin position="3"/>
        <end position="107"/>
    </location>
</feature>
<dbReference type="InterPro" id="IPR036890">
    <property type="entry name" value="HATPase_C_sf"/>
</dbReference>
<evidence type="ECO:0000256" key="4">
    <source>
        <dbReference type="ARBA" id="ARBA00022553"/>
    </source>
</evidence>
<dbReference type="InterPro" id="IPR037006">
    <property type="entry name" value="CheA-like_homodim_sf"/>
</dbReference>
<evidence type="ECO:0000256" key="5">
    <source>
        <dbReference type="ARBA" id="ARBA00022679"/>
    </source>
</evidence>
<dbReference type="InterPro" id="IPR008207">
    <property type="entry name" value="Sig_transdc_His_kin_Hpt_dom"/>
</dbReference>
<dbReference type="GO" id="GO:0000155">
    <property type="term" value="F:phosphorelay sensor kinase activity"/>
    <property type="evidence" value="ECO:0007669"/>
    <property type="project" value="InterPro"/>
</dbReference>
<dbReference type="InterPro" id="IPR036097">
    <property type="entry name" value="HisK_dim/P_sf"/>
</dbReference>
<dbReference type="InterPro" id="IPR004105">
    <property type="entry name" value="CheA-like_dim"/>
</dbReference>
<organism evidence="14 15">
    <name type="scientific">Ferriphaselus amnicola</name>
    <dbReference type="NCBI Taxonomy" id="1188319"/>
    <lineage>
        <taxon>Bacteria</taxon>
        <taxon>Pseudomonadati</taxon>
        <taxon>Pseudomonadota</taxon>
        <taxon>Betaproteobacteria</taxon>
        <taxon>Nitrosomonadales</taxon>
        <taxon>Gallionellaceae</taxon>
        <taxon>Ferriphaselus</taxon>
    </lineage>
</organism>
<dbReference type="InterPro" id="IPR036061">
    <property type="entry name" value="CheW-like_dom_sf"/>
</dbReference>
<dbReference type="EMBL" id="AP018738">
    <property type="protein sequence ID" value="BBE50203.1"/>
    <property type="molecule type" value="Genomic_DNA"/>
</dbReference>
<dbReference type="KEGG" id="fam:OYT1_ch0636"/>
<dbReference type="PANTHER" id="PTHR43395:SF1">
    <property type="entry name" value="CHEMOTAXIS PROTEIN CHEA"/>
    <property type="match status" value="1"/>
</dbReference>
<feature type="region of interest" description="Disordered" evidence="10">
    <location>
        <begin position="205"/>
        <end position="229"/>
    </location>
</feature>
<sequence>MNDFAGMEELLQDFLTEASEMLSDVDGKLVELEKSPSDHRLLNDIFRGFHTIKGGAGFLNATELVTLCHLTENLFDKLRNGELDMSAGLMDAIMAATGEVRGMFDVLGQSIQPKAAPPELIAALQAALNGEDVESVKAVSAKATSVAATQSAPVPSGLDWDGLFHAVTGTEPEVASGPTPVAAESTTAPAPAIDEAKLKSSAFGRRTTDVPGGVPTPAAARRDGDAAKDNTIRVDTDRLDQVLNLSGEIGLTKNRLTHLRSDILQGRSDPGTLKALDEAVSQLDMLVVNLQNAVMKTRMQPIGRLFKKYPRLARDLARQLGKDVELVLTGEETEIDKTMIEDLNDPLVHLIRNAVDHGVEDTAQRTAVGKPTKSMVNLGARQEGDHILITIQDDGKGMRPDVIRGKAVEKGLISVEQANGLDDTQSLELIFLPGFSTKDQISSVSGRGVGMDVVKTNIQRLNGSITIESEAGKGSVFTIALPLTLAILPVLLLRLCDQPFAVPLSMVREILSIMPDQIQQVAGKATLVVRGEVLPVMSLARLVGWEDNGQPEVGVLMQMGGNSFILSADGFAGHDDVVIKSLDTFRPKGVAGVTMSSEGEIVLILDIKELLGYSSI</sequence>
<dbReference type="InterPro" id="IPR005467">
    <property type="entry name" value="His_kinase_dom"/>
</dbReference>
<evidence type="ECO:0000313" key="15">
    <source>
        <dbReference type="Proteomes" id="UP000033070"/>
    </source>
</evidence>
<feature type="domain" description="CheW-like" evidence="12">
    <location>
        <begin position="487"/>
        <end position="616"/>
    </location>
</feature>
<evidence type="ECO:0000259" key="13">
    <source>
        <dbReference type="PROSITE" id="PS50894"/>
    </source>
</evidence>
<dbReference type="PANTHER" id="PTHR43395">
    <property type="entry name" value="SENSOR HISTIDINE KINASE CHEA"/>
    <property type="match status" value="1"/>
</dbReference>
<proteinExistence type="predicted"/>
<evidence type="ECO:0000256" key="7">
    <source>
        <dbReference type="ARBA" id="ARBA00023012"/>
    </source>
</evidence>
<evidence type="ECO:0000256" key="3">
    <source>
        <dbReference type="ARBA" id="ARBA00021495"/>
    </source>
</evidence>
<reference evidence="14 15" key="1">
    <citation type="submission" date="2018-06" db="EMBL/GenBank/DDBJ databases">
        <title>OYT1 Genome Sequencing.</title>
        <authorList>
            <person name="Kato S."/>
            <person name="Itoh T."/>
            <person name="Ohkuma M."/>
        </authorList>
    </citation>
    <scope>NUCLEOTIDE SEQUENCE [LARGE SCALE GENOMIC DNA]</scope>
    <source>
        <strain evidence="14 15">OYT1</strain>
    </source>
</reference>
<evidence type="ECO:0000256" key="10">
    <source>
        <dbReference type="SAM" id="MobiDB-lite"/>
    </source>
</evidence>
<dbReference type="EC" id="2.7.13.3" evidence="2"/>
<keyword evidence="4 9" id="KW-0597">Phosphoprotein</keyword>
<dbReference type="InterPro" id="IPR036641">
    <property type="entry name" value="HPT_dom_sf"/>
</dbReference>
<dbReference type="GO" id="GO:0005737">
    <property type="term" value="C:cytoplasm"/>
    <property type="evidence" value="ECO:0007669"/>
    <property type="project" value="InterPro"/>
</dbReference>
<feature type="modified residue" description="Phosphohistidine" evidence="9">
    <location>
        <position position="50"/>
    </location>
</feature>
<dbReference type="CDD" id="cd16916">
    <property type="entry name" value="HATPase_CheA-like"/>
    <property type="match status" value="1"/>
</dbReference>
<dbReference type="SUPFAM" id="SSF55874">
    <property type="entry name" value="ATPase domain of HSP90 chaperone/DNA topoisomerase II/histidine kinase"/>
    <property type="match status" value="1"/>
</dbReference>
<keyword evidence="15" id="KW-1185">Reference proteome</keyword>
<evidence type="ECO:0000259" key="12">
    <source>
        <dbReference type="PROSITE" id="PS50851"/>
    </source>
</evidence>
<dbReference type="InterPro" id="IPR003594">
    <property type="entry name" value="HATPase_dom"/>
</dbReference>
<dbReference type="Pfam" id="PF01627">
    <property type="entry name" value="Hpt"/>
    <property type="match status" value="1"/>
</dbReference>
<dbReference type="Gene3D" id="3.30.565.10">
    <property type="entry name" value="Histidine kinase-like ATPase, C-terminal domain"/>
    <property type="match status" value="1"/>
</dbReference>
<dbReference type="SMART" id="SM00260">
    <property type="entry name" value="CheW"/>
    <property type="match status" value="1"/>
</dbReference>
<evidence type="ECO:0000313" key="14">
    <source>
        <dbReference type="EMBL" id="BBE50203.1"/>
    </source>
</evidence>
<dbReference type="InterPro" id="IPR004358">
    <property type="entry name" value="Sig_transdc_His_kin-like_C"/>
</dbReference>
<dbReference type="Gene3D" id="1.20.120.160">
    <property type="entry name" value="HPT domain"/>
    <property type="match status" value="1"/>
</dbReference>
<dbReference type="SMART" id="SM01231">
    <property type="entry name" value="H-kinase_dim"/>
    <property type="match status" value="1"/>
</dbReference>
<dbReference type="Gene3D" id="2.30.30.40">
    <property type="entry name" value="SH3 Domains"/>
    <property type="match status" value="1"/>
</dbReference>
<accession>A0A2Z6G9S9</accession>
<keyword evidence="6" id="KW-0418">Kinase</keyword>
<dbReference type="PROSITE" id="PS50894">
    <property type="entry name" value="HPT"/>
    <property type="match status" value="1"/>
</dbReference>
<keyword evidence="5" id="KW-0808">Transferase</keyword>
<dbReference type="SMART" id="SM00073">
    <property type="entry name" value="HPT"/>
    <property type="match status" value="1"/>
</dbReference>
<dbReference type="Proteomes" id="UP000033070">
    <property type="component" value="Chromosome"/>
</dbReference>
<feature type="domain" description="Histidine kinase" evidence="11">
    <location>
        <begin position="276"/>
        <end position="485"/>
    </location>
</feature>
<evidence type="ECO:0000256" key="9">
    <source>
        <dbReference type="PROSITE-ProRule" id="PRU00110"/>
    </source>
</evidence>
<dbReference type="STRING" id="1188319.OYT1_00116"/>
<feature type="compositionally biased region" description="Basic and acidic residues" evidence="10">
    <location>
        <begin position="220"/>
        <end position="229"/>
    </location>
</feature>
<dbReference type="CDD" id="cd00088">
    <property type="entry name" value="HPT"/>
    <property type="match status" value="1"/>
</dbReference>
<evidence type="ECO:0000256" key="2">
    <source>
        <dbReference type="ARBA" id="ARBA00012438"/>
    </source>
</evidence>
<dbReference type="FunFam" id="3.30.565.10:FF:000016">
    <property type="entry name" value="Chemotaxis protein CheA, putative"/>
    <property type="match status" value="1"/>
</dbReference>
<dbReference type="Pfam" id="PF01584">
    <property type="entry name" value="CheW"/>
    <property type="match status" value="1"/>
</dbReference>
<dbReference type="PROSITE" id="PS50851">
    <property type="entry name" value="CHEW"/>
    <property type="match status" value="1"/>
</dbReference>
<dbReference type="AlphaFoldDB" id="A0A2Z6G9S9"/>
<dbReference type="SMART" id="SM00387">
    <property type="entry name" value="HATPase_c"/>
    <property type="match status" value="1"/>
</dbReference>
<dbReference type="PRINTS" id="PR00344">
    <property type="entry name" value="BCTRLSENSOR"/>
</dbReference>
<keyword evidence="7" id="KW-0902">Two-component regulatory system</keyword>
<dbReference type="GO" id="GO:0006935">
    <property type="term" value="P:chemotaxis"/>
    <property type="evidence" value="ECO:0007669"/>
    <property type="project" value="InterPro"/>
</dbReference>
<dbReference type="Gene3D" id="1.10.287.560">
    <property type="entry name" value="Histidine kinase CheA-like, homodimeric domain"/>
    <property type="match status" value="1"/>
</dbReference>
<dbReference type="SUPFAM" id="SSF47384">
    <property type="entry name" value="Homodimeric domain of signal transducing histidine kinase"/>
    <property type="match status" value="1"/>
</dbReference>
<dbReference type="InterPro" id="IPR051315">
    <property type="entry name" value="Bact_Chemotaxis_CheA"/>
</dbReference>
<dbReference type="InterPro" id="IPR002545">
    <property type="entry name" value="CheW-lke_dom"/>
</dbReference>
<evidence type="ECO:0000256" key="6">
    <source>
        <dbReference type="ARBA" id="ARBA00022777"/>
    </source>
</evidence>
<dbReference type="Pfam" id="PF02895">
    <property type="entry name" value="H-kinase_dim"/>
    <property type="match status" value="1"/>
</dbReference>
<evidence type="ECO:0000256" key="1">
    <source>
        <dbReference type="ARBA" id="ARBA00000085"/>
    </source>
</evidence>
<dbReference type="SUPFAM" id="SSF50341">
    <property type="entry name" value="CheW-like"/>
    <property type="match status" value="1"/>
</dbReference>
<evidence type="ECO:0000256" key="8">
    <source>
        <dbReference type="ARBA" id="ARBA00035100"/>
    </source>
</evidence>